<feature type="non-terminal residue" evidence="1">
    <location>
        <position position="38"/>
    </location>
</feature>
<organism evidence="1 2">
    <name type="scientific">Mucor plumbeus</name>
    <dbReference type="NCBI Taxonomy" id="97098"/>
    <lineage>
        <taxon>Eukaryota</taxon>
        <taxon>Fungi</taxon>
        <taxon>Fungi incertae sedis</taxon>
        <taxon>Mucoromycota</taxon>
        <taxon>Mucoromycotina</taxon>
        <taxon>Mucoromycetes</taxon>
        <taxon>Mucorales</taxon>
        <taxon>Mucorineae</taxon>
        <taxon>Mucoraceae</taxon>
        <taxon>Mucor</taxon>
    </lineage>
</organism>
<dbReference type="EMBL" id="JAEPRC010001360">
    <property type="protein sequence ID" value="KAG2189611.1"/>
    <property type="molecule type" value="Genomic_DNA"/>
</dbReference>
<sequence length="38" mass="4379">MAKVEEQWANFTKKTCQQYIDSILVEINAAIRARGHNT</sequence>
<name>A0A8H7QC09_9FUNG</name>
<dbReference type="AlphaFoldDB" id="A0A8H7QC09"/>
<dbReference type="Proteomes" id="UP000650833">
    <property type="component" value="Unassembled WGS sequence"/>
</dbReference>
<accession>A0A8H7QC09</accession>
<evidence type="ECO:0000313" key="1">
    <source>
        <dbReference type="EMBL" id="KAG2189611.1"/>
    </source>
</evidence>
<proteinExistence type="predicted"/>
<keyword evidence="2" id="KW-1185">Reference proteome</keyword>
<evidence type="ECO:0000313" key="2">
    <source>
        <dbReference type="Proteomes" id="UP000650833"/>
    </source>
</evidence>
<comment type="caution">
    <text evidence="1">The sequence shown here is derived from an EMBL/GenBank/DDBJ whole genome shotgun (WGS) entry which is preliminary data.</text>
</comment>
<gene>
    <name evidence="1" type="ORF">INT46_005417</name>
</gene>
<reference evidence="1" key="1">
    <citation type="submission" date="2020-12" db="EMBL/GenBank/DDBJ databases">
        <title>Metabolic potential, ecology and presence of endohyphal bacteria is reflected in genomic diversity of Mucoromycotina.</title>
        <authorList>
            <person name="Muszewska A."/>
            <person name="Okrasinska A."/>
            <person name="Steczkiewicz K."/>
            <person name="Drgas O."/>
            <person name="Orlowska M."/>
            <person name="Perlinska-Lenart U."/>
            <person name="Aleksandrzak-Piekarczyk T."/>
            <person name="Szatraj K."/>
            <person name="Zielenkiewicz U."/>
            <person name="Pilsyk S."/>
            <person name="Malc E."/>
            <person name="Mieczkowski P."/>
            <person name="Kruszewska J.S."/>
            <person name="Biernat P."/>
            <person name="Pawlowska J."/>
        </authorList>
    </citation>
    <scope>NUCLEOTIDE SEQUENCE</scope>
    <source>
        <strain evidence="1">CBS 226.32</strain>
    </source>
</reference>
<protein>
    <submittedName>
        <fullName evidence="1">Uncharacterized protein</fullName>
    </submittedName>
</protein>
<dbReference type="OrthoDB" id="2201491at2759"/>